<gene>
    <name evidence="2" type="ORF">ACFFX0_24080</name>
</gene>
<protein>
    <submittedName>
        <fullName evidence="2">Uncharacterized protein</fullName>
    </submittedName>
</protein>
<dbReference type="EMBL" id="JBHMFI010000002">
    <property type="protein sequence ID" value="MFB9074107.1"/>
    <property type="molecule type" value="Genomic_DNA"/>
</dbReference>
<feature type="compositionally biased region" description="Low complexity" evidence="1">
    <location>
        <begin position="14"/>
        <end position="24"/>
    </location>
</feature>
<organism evidence="2 3">
    <name type="scientific">Citricoccus parietis</name>
    <dbReference type="NCBI Taxonomy" id="592307"/>
    <lineage>
        <taxon>Bacteria</taxon>
        <taxon>Bacillati</taxon>
        <taxon>Actinomycetota</taxon>
        <taxon>Actinomycetes</taxon>
        <taxon>Micrococcales</taxon>
        <taxon>Micrococcaceae</taxon>
        <taxon>Citricoccus</taxon>
    </lineage>
</organism>
<evidence type="ECO:0000313" key="3">
    <source>
        <dbReference type="Proteomes" id="UP001589575"/>
    </source>
</evidence>
<feature type="region of interest" description="Disordered" evidence="1">
    <location>
        <begin position="1"/>
        <end position="26"/>
    </location>
</feature>
<evidence type="ECO:0000313" key="2">
    <source>
        <dbReference type="EMBL" id="MFB9074107.1"/>
    </source>
</evidence>
<accession>A0ABV5G5C1</accession>
<comment type="caution">
    <text evidence="2">The sequence shown here is derived from an EMBL/GenBank/DDBJ whole genome shotgun (WGS) entry which is preliminary data.</text>
</comment>
<sequence>MATAPRRRWWTQTAAGAPGVAGVPRQSSCPIRASLNQSEGAASYRSARPHMYARPIVSSGGCPRQWSSERTG</sequence>
<dbReference type="Proteomes" id="UP001589575">
    <property type="component" value="Unassembled WGS sequence"/>
</dbReference>
<proteinExistence type="predicted"/>
<evidence type="ECO:0000256" key="1">
    <source>
        <dbReference type="SAM" id="MobiDB-lite"/>
    </source>
</evidence>
<keyword evidence="3" id="KW-1185">Reference proteome</keyword>
<reference evidence="2 3" key="1">
    <citation type="submission" date="2024-09" db="EMBL/GenBank/DDBJ databases">
        <authorList>
            <person name="Sun Q."/>
            <person name="Mori K."/>
        </authorList>
    </citation>
    <scope>NUCLEOTIDE SEQUENCE [LARGE SCALE GENOMIC DNA]</scope>
    <source>
        <strain evidence="2 3">CCM 7609</strain>
    </source>
</reference>
<name>A0ABV5G5C1_9MICC</name>